<dbReference type="AlphaFoldDB" id="A0A2P4YR91"/>
<sequence length="363" mass="41607">MTWVVSMKKRNGNYHSFYNYAGHRSAFHNLFQDYRNVMSVELEREISCHFKGLQRKFSKPLSSLQCCKFLRGKWYLREPFMMMSWNLMARAANNTVSICYKHLEWREDALCVYFACGVNLHIFWTNCQPRHVYANLMAAEMCPILPLGKSIITVLHAVDDEDVHLFPRNAEYERFRKLLGRVLKGPQAAAELERRGTIAGDIGTHSMPKGAPTFCSSGSTACPPSVAVHLRAGWSMGGVQDRYLRHDAAVDMFVGRTVSGLPILQTEVAVLPPHFVTRDETVKQAKQICFPSLPEQIEFVAEFALASLIYHIYFYVNNYRLITLFSSLHFWRIAQLQNYSPALGQRHRNLTCSLLVCPHTSQF</sequence>
<proteinExistence type="predicted"/>
<organism evidence="1 2">
    <name type="scientific">Phytophthora palmivora</name>
    <dbReference type="NCBI Taxonomy" id="4796"/>
    <lineage>
        <taxon>Eukaryota</taxon>
        <taxon>Sar</taxon>
        <taxon>Stramenopiles</taxon>
        <taxon>Oomycota</taxon>
        <taxon>Peronosporomycetes</taxon>
        <taxon>Peronosporales</taxon>
        <taxon>Peronosporaceae</taxon>
        <taxon>Phytophthora</taxon>
    </lineage>
</organism>
<name>A0A2P4YR91_9STRA</name>
<gene>
    <name evidence="1" type="ORF">PHPALM_1941</name>
</gene>
<evidence type="ECO:0000313" key="1">
    <source>
        <dbReference type="EMBL" id="POM80249.1"/>
    </source>
</evidence>
<evidence type="ECO:0000313" key="2">
    <source>
        <dbReference type="Proteomes" id="UP000237271"/>
    </source>
</evidence>
<protein>
    <submittedName>
        <fullName evidence="1">Uncharacterized protein</fullName>
    </submittedName>
</protein>
<accession>A0A2P4YR91</accession>
<comment type="caution">
    <text evidence="1">The sequence shown here is derived from an EMBL/GenBank/DDBJ whole genome shotgun (WGS) entry which is preliminary data.</text>
</comment>
<dbReference type="OrthoDB" id="126982at2759"/>
<keyword evidence="2" id="KW-1185">Reference proteome</keyword>
<dbReference type="EMBL" id="NCKW01000599">
    <property type="protein sequence ID" value="POM80249.1"/>
    <property type="molecule type" value="Genomic_DNA"/>
</dbReference>
<reference evidence="1 2" key="1">
    <citation type="journal article" date="2017" name="Genome Biol. Evol.">
        <title>Phytophthora megakarya and P. palmivora, closely related causal agents of cacao black pod rot, underwent increases in genome sizes and gene numbers by different mechanisms.</title>
        <authorList>
            <person name="Ali S.S."/>
            <person name="Shao J."/>
            <person name="Lary D.J."/>
            <person name="Kronmiller B."/>
            <person name="Shen D."/>
            <person name="Strem M.D."/>
            <person name="Amoako-Attah I."/>
            <person name="Akrofi A.Y."/>
            <person name="Begoude B.A."/>
            <person name="Ten Hoopen G.M."/>
            <person name="Coulibaly K."/>
            <person name="Kebe B.I."/>
            <person name="Melnick R.L."/>
            <person name="Guiltinan M.J."/>
            <person name="Tyler B.M."/>
            <person name="Meinhardt L.W."/>
            <person name="Bailey B.A."/>
        </authorList>
    </citation>
    <scope>NUCLEOTIDE SEQUENCE [LARGE SCALE GENOMIC DNA]</scope>
    <source>
        <strain evidence="2">sbr112.9</strain>
    </source>
</reference>
<dbReference type="Proteomes" id="UP000237271">
    <property type="component" value="Unassembled WGS sequence"/>
</dbReference>